<name>A0A1W1XT14_9NEIS</name>
<evidence type="ECO:0000259" key="6">
    <source>
        <dbReference type="PROSITE" id="PS52035"/>
    </source>
</evidence>
<evidence type="ECO:0000313" key="8">
    <source>
        <dbReference type="Proteomes" id="UP000192761"/>
    </source>
</evidence>
<organism evidence="7 8">
    <name type="scientific">Andreprevotia lacus DSM 23236</name>
    <dbReference type="NCBI Taxonomy" id="1121001"/>
    <lineage>
        <taxon>Bacteria</taxon>
        <taxon>Pseudomonadati</taxon>
        <taxon>Pseudomonadota</taxon>
        <taxon>Betaproteobacteria</taxon>
        <taxon>Neisseriales</taxon>
        <taxon>Chitinibacteraceae</taxon>
        <taxon>Andreprevotia</taxon>
    </lineage>
</organism>
<feature type="active site" description="Proton donor/acceptor" evidence="5">
    <location>
        <position position="242"/>
    </location>
</feature>
<dbReference type="PROSITE" id="PS52035">
    <property type="entry name" value="PEPTIDASE_M14"/>
    <property type="match status" value="1"/>
</dbReference>
<dbReference type="GO" id="GO:0008270">
    <property type="term" value="F:zinc ion binding"/>
    <property type="evidence" value="ECO:0007669"/>
    <property type="project" value="InterPro"/>
</dbReference>
<evidence type="ECO:0000256" key="2">
    <source>
        <dbReference type="ARBA" id="ARBA00022723"/>
    </source>
</evidence>
<keyword evidence="2" id="KW-0479">Metal-binding</keyword>
<dbReference type="InterPro" id="IPR055438">
    <property type="entry name" value="AstE_AspA_cat"/>
</dbReference>
<dbReference type="Proteomes" id="UP000192761">
    <property type="component" value="Unassembled WGS sequence"/>
</dbReference>
<dbReference type="AlphaFoldDB" id="A0A1W1XT14"/>
<dbReference type="GO" id="GO:0004181">
    <property type="term" value="F:metallocarboxypeptidase activity"/>
    <property type="evidence" value="ECO:0007669"/>
    <property type="project" value="InterPro"/>
</dbReference>
<feature type="domain" description="Peptidase M14" evidence="6">
    <location>
        <begin position="19"/>
        <end position="267"/>
    </location>
</feature>
<sequence length="271" mass="29455">MSEMIRDGEQSHVWQLPDEGCASNDLVAFTQRLDALAARRGLLHTTLADTSGVQISLLQSGPMVQGPALLIAAGFHGEEPAGPWGLLRFLETAPDDWFARARLSFLPLVNRTGFAAGRRFNAWGENPNRGFTANPRGETPSREGLLLLAHAARLQQLGRDGVLSCHEDVLQQHGYVYSFEHAAQPGPFSLTLRDTNARFFTLLADGEVDGCPVQDGLVFNHRDSSFEAWMMQNGAARTACTETPGLQHIAPRIAANAAMMAAFVEHALTPV</sequence>
<proteinExistence type="inferred from homology"/>
<comment type="similarity">
    <text evidence="5">Belongs to the peptidase M14 family.</text>
</comment>
<keyword evidence="3" id="KW-0378">Hydrolase</keyword>
<dbReference type="InterPro" id="IPR000834">
    <property type="entry name" value="Peptidase_M14"/>
</dbReference>
<dbReference type="GO" id="GO:0006508">
    <property type="term" value="P:proteolysis"/>
    <property type="evidence" value="ECO:0007669"/>
    <property type="project" value="InterPro"/>
</dbReference>
<dbReference type="RefSeq" id="WP_217807059.1">
    <property type="nucleotide sequence ID" value="NZ_FWXD01000014.1"/>
</dbReference>
<protein>
    <submittedName>
        <fullName evidence="7">Succinylglutamate desuccinylase / Aspartoacylase family protein</fullName>
    </submittedName>
</protein>
<evidence type="ECO:0000256" key="4">
    <source>
        <dbReference type="ARBA" id="ARBA00022833"/>
    </source>
</evidence>
<dbReference type="Pfam" id="PF24827">
    <property type="entry name" value="AstE_AspA_cat"/>
    <property type="match status" value="1"/>
</dbReference>
<gene>
    <name evidence="7" type="ORF">SAMN02745857_02597</name>
</gene>
<dbReference type="STRING" id="1121001.SAMN02745857_02597"/>
<dbReference type="CDD" id="cd06231">
    <property type="entry name" value="M14_REP34-like"/>
    <property type="match status" value="1"/>
</dbReference>
<evidence type="ECO:0000313" key="7">
    <source>
        <dbReference type="EMBL" id="SMC26691.1"/>
    </source>
</evidence>
<evidence type="ECO:0000256" key="3">
    <source>
        <dbReference type="ARBA" id="ARBA00022801"/>
    </source>
</evidence>
<dbReference type="EMBL" id="FWXD01000014">
    <property type="protein sequence ID" value="SMC26691.1"/>
    <property type="molecule type" value="Genomic_DNA"/>
</dbReference>
<keyword evidence="4" id="KW-0862">Zinc</keyword>
<reference evidence="7 8" key="1">
    <citation type="submission" date="2017-04" db="EMBL/GenBank/DDBJ databases">
        <authorList>
            <person name="Afonso C.L."/>
            <person name="Miller P.J."/>
            <person name="Scott M.A."/>
            <person name="Spackman E."/>
            <person name="Goraichik I."/>
            <person name="Dimitrov K.M."/>
            <person name="Suarez D.L."/>
            <person name="Swayne D.E."/>
        </authorList>
    </citation>
    <scope>NUCLEOTIDE SEQUENCE [LARGE SCALE GENOMIC DNA]</scope>
    <source>
        <strain evidence="7 8">DSM 23236</strain>
    </source>
</reference>
<comment type="cofactor">
    <cofactor evidence="1">
        <name>Zn(2+)</name>
        <dbReference type="ChEBI" id="CHEBI:29105"/>
    </cofactor>
</comment>
<evidence type="ECO:0000256" key="1">
    <source>
        <dbReference type="ARBA" id="ARBA00001947"/>
    </source>
</evidence>
<evidence type="ECO:0000256" key="5">
    <source>
        <dbReference type="PROSITE-ProRule" id="PRU01379"/>
    </source>
</evidence>
<keyword evidence="8" id="KW-1185">Reference proteome</keyword>
<dbReference type="Gene3D" id="3.40.630.10">
    <property type="entry name" value="Zn peptidases"/>
    <property type="match status" value="1"/>
</dbReference>
<dbReference type="SUPFAM" id="SSF53187">
    <property type="entry name" value="Zn-dependent exopeptidases"/>
    <property type="match status" value="1"/>
</dbReference>
<accession>A0A1W1XT14</accession>
<dbReference type="GO" id="GO:0016788">
    <property type="term" value="F:hydrolase activity, acting on ester bonds"/>
    <property type="evidence" value="ECO:0007669"/>
    <property type="project" value="InterPro"/>
</dbReference>